<organism evidence="20">
    <name type="scientific">Acanthaspis ruficeps</name>
    <dbReference type="NCBI Taxonomy" id="1524498"/>
    <lineage>
        <taxon>Eukaryota</taxon>
        <taxon>Metazoa</taxon>
        <taxon>Ecdysozoa</taxon>
        <taxon>Arthropoda</taxon>
        <taxon>Hexapoda</taxon>
        <taxon>Insecta</taxon>
        <taxon>Pterygota</taxon>
        <taxon>Neoptera</taxon>
        <taxon>Paraneoptera</taxon>
        <taxon>Hemiptera</taxon>
        <taxon>Heteroptera</taxon>
        <taxon>Panheteroptera</taxon>
        <taxon>Cimicomorpha</taxon>
        <taxon>Reduviidae</taxon>
        <taxon>Reduviinae</taxon>
        <taxon>Acanthaspis</taxon>
    </lineage>
</organism>
<evidence type="ECO:0000256" key="1">
    <source>
        <dbReference type="ARBA" id="ARBA00003257"/>
    </source>
</evidence>
<comment type="subcellular location">
    <subcellularLocation>
        <location evidence="2 18">Mitochondrion inner membrane</location>
        <topology evidence="2 18">Multi-pass membrane protein</topology>
    </subcellularLocation>
</comment>
<dbReference type="InterPro" id="IPR003917">
    <property type="entry name" value="NADH_UbQ_OxRdtase_chain2"/>
</dbReference>
<keyword evidence="10 18" id="KW-1278">Translocase</keyword>
<dbReference type="CTD" id="4536"/>
<feature type="transmembrane region" description="Helical" evidence="18">
    <location>
        <begin position="310"/>
        <end position="331"/>
    </location>
</feature>
<keyword evidence="8 18" id="KW-0812">Transmembrane</keyword>
<evidence type="ECO:0000256" key="4">
    <source>
        <dbReference type="ARBA" id="ARBA00012944"/>
    </source>
</evidence>
<keyword evidence="11 18" id="KW-0249">Electron transport</keyword>
<evidence type="ECO:0000256" key="6">
    <source>
        <dbReference type="ARBA" id="ARBA00022448"/>
    </source>
</evidence>
<gene>
    <name evidence="20" type="primary">ND2</name>
</gene>
<evidence type="ECO:0000256" key="14">
    <source>
        <dbReference type="ARBA" id="ARBA00023075"/>
    </source>
</evidence>
<feature type="transmembrane region" description="Helical" evidence="18">
    <location>
        <begin position="29"/>
        <end position="45"/>
    </location>
</feature>
<dbReference type="InterPro" id="IPR050175">
    <property type="entry name" value="Complex_I_Subunit_2"/>
</dbReference>
<evidence type="ECO:0000256" key="11">
    <source>
        <dbReference type="ARBA" id="ARBA00022982"/>
    </source>
</evidence>
<name>A0A343IS87_9HEMI</name>
<evidence type="ECO:0000256" key="5">
    <source>
        <dbReference type="ARBA" id="ARBA00021008"/>
    </source>
</evidence>
<keyword evidence="7 18" id="KW-0679">Respiratory chain</keyword>
<evidence type="ECO:0000256" key="10">
    <source>
        <dbReference type="ARBA" id="ARBA00022967"/>
    </source>
</evidence>
<feature type="transmembrane region" description="Helical" evidence="18">
    <location>
        <begin position="90"/>
        <end position="112"/>
    </location>
</feature>
<evidence type="ECO:0000256" key="13">
    <source>
        <dbReference type="ARBA" id="ARBA00023027"/>
    </source>
</evidence>
<evidence type="ECO:0000256" key="2">
    <source>
        <dbReference type="ARBA" id="ARBA00004448"/>
    </source>
</evidence>
<dbReference type="GO" id="GO:0006120">
    <property type="term" value="P:mitochondrial electron transport, NADH to ubiquinone"/>
    <property type="evidence" value="ECO:0007669"/>
    <property type="project" value="InterPro"/>
</dbReference>
<comment type="function">
    <text evidence="1">Core subunit of the mitochondrial membrane respiratory chain NADH dehydrogenase (Complex I) that is believed to belong to the minimal assembly required for catalysis. Complex I functions in the transfer of electrons from NADH to the respiratory chain. The immediate electron acceptor for the enzyme is believed to be ubiquinone.</text>
</comment>
<comment type="similarity">
    <text evidence="3 18">Belongs to the complex I subunit 2 family.</text>
</comment>
<evidence type="ECO:0000256" key="15">
    <source>
        <dbReference type="ARBA" id="ARBA00023128"/>
    </source>
</evidence>
<geneLocation type="mitochondrion" evidence="20"/>
<feature type="transmembrane region" description="Helical" evidence="18">
    <location>
        <begin position="7"/>
        <end position="23"/>
    </location>
</feature>
<dbReference type="InterPro" id="IPR001750">
    <property type="entry name" value="ND/Mrp_TM"/>
</dbReference>
<dbReference type="PANTHER" id="PTHR46552">
    <property type="entry name" value="NADH-UBIQUINONE OXIDOREDUCTASE CHAIN 2"/>
    <property type="match status" value="1"/>
</dbReference>
<dbReference type="Pfam" id="PF00361">
    <property type="entry name" value="Proton_antipo_M"/>
    <property type="match status" value="1"/>
</dbReference>
<dbReference type="PANTHER" id="PTHR46552:SF1">
    <property type="entry name" value="NADH-UBIQUINONE OXIDOREDUCTASE CHAIN 2"/>
    <property type="match status" value="1"/>
</dbReference>
<dbReference type="GO" id="GO:0008137">
    <property type="term" value="F:NADH dehydrogenase (ubiquinone) activity"/>
    <property type="evidence" value="ECO:0007669"/>
    <property type="project" value="UniProtKB-EC"/>
</dbReference>
<evidence type="ECO:0000256" key="8">
    <source>
        <dbReference type="ARBA" id="ARBA00022692"/>
    </source>
</evidence>
<comment type="function">
    <text evidence="18">Core subunit of the mitochondrial membrane respiratory chain NADH dehydrogenase (Complex I) which catalyzes electron transfer from NADH through the respiratory chain, using ubiquinone as an electron acceptor. Essential for the catalytic activity and assembly of complex I.</text>
</comment>
<keyword evidence="14 18" id="KW-0830">Ubiquinone</keyword>
<feature type="domain" description="NADH:quinone oxidoreductase/Mrp antiporter transmembrane" evidence="19">
    <location>
        <begin position="23"/>
        <end position="281"/>
    </location>
</feature>
<evidence type="ECO:0000256" key="12">
    <source>
        <dbReference type="ARBA" id="ARBA00022989"/>
    </source>
</evidence>
<protein>
    <recommendedName>
        <fullName evidence="5 18">NADH-ubiquinone oxidoreductase chain 2</fullName>
        <ecNumber evidence="4 18">7.1.1.2</ecNumber>
    </recommendedName>
</protein>
<keyword evidence="9 18" id="KW-0999">Mitochondrion inner membrane</keyword>
<dbReference type="PRINTS" id="PR01436">
    <property type="entry name" value="NADHDHGNASE2"/>
</dbReference>
<comment type="catalytic activity">
    <reaction evidence="17 18">
        <text>a ubiquinone + NADH + 5 H(+)(in) = a ubiquinol + NAD(+) + 4 H(+)(out)</text>
        <dbReference type="Rhea" id="RHEA:29091"/>
        <dbReference type="Rhea" id="RHEA-COMP:9565"/>
        <dbReference type="Rhea" id="RHEA-COMP:9566"/>
        <dbReference type="ChEBI" id="CHEBI:15378"/>
        <dbReference type="ChEBI" id="CHEBI:16389"/>
        <dbReference type="ChEBI" id="CHEBI:17976"/>
        <dbReference type="ChEBI" id="CHEBI:57540"/>
        <dbReference type="ChEBI" id="CHEBI:57945"/>
        <dbReference type="EC" id="7.1.1.2"/>
    </reaction>
</comment>
<feature type="transmembrane region" description="Helical" evidence="18">
    <location>
        <begin position="269"/>
        <end position="289"/>
    </location>
</feature>
<keyword evidence="13 18" id="KW-0520">NAD</keyword>
<evidence type="ECO:0000256" key="17">
    <source>
        <dbReference type="ARBA" id="ARBA00049551"/>
    </source>
</evidence>
<sequence>MLNISKLLFYSIMILGTCLTLSSETWLGMWIGLEMNLIAFIPILYKSKNTWASESCMIYFLIQSLGSILMLLSVLSNSLIMVSPTVIEHFFYSTLMFSMFIKLGVPPFHFWFPEILEKMNWMNCVIIMTWQKIAPFSILSLISEKSIMLPMIIMLTTMTGALGGLNQTSIRKILGYSSINHMGWMIACLKFNDDYWMKYLIIYSIILIMMIFTFYTLSSFYISQFSNMSSMTEKMTIIIMFMSLGGLPPFLGFLPKWMVIQVLIVSNSYTLLMIMILSVLITLFYYLRLVSTIILFSNTSMKWTLSKTELTYEMQISIVIINILLPVISTFSL</sequence>
<evidence type="ECO:0000256" key="7">
    <source>
        <dbReference type="ARBA" id="ARBA00022660"/>
    </source>
</evidence>
<evidence type="ECO:0000256" key="9">
    <source>
        <dbReference type="ARBA" id="ARBA00022792"/>
    </source>
</evidence>
<keyword evidence="15 18" id="KW-0496">Mitochondrion</keyword>
<keyword evidence="12 18" id="KW-1133">Transmembrane helix</keyword>
<keyword evidence="6" id="KW-0813">Transport</keyword>
<evidence type="ECO:0000256" key="3">
    <source>
        <dbReference type="ARBA" id="ARBA00007012"/>
    </source>
</evidence>
<keyword evidence="16 18" id="KW-0472">Membrane</keyword>
<evidence type="ECO:0000313" key="20">
    <source>
        <dbReference type="EMBL" id="AST10086.1"/>
    </source>
</evidence>
<feature type="transmembrane region" description="Helical" evidence="18">
    <location>
        <begin position="198"/>
        <end position="223"/>
    </location>
</feature>
<evidence type="ECO:0000256" key="18">
    <source>
        <dbReference type="RuleBase" id="RU003403"/>
    </source>
</evidence>
<accession>A0A343IS87</accession>
<dbReference type="AlphaFoldDB" id="A0A343IS87"/>
<dbReference type="RefSeq" id="YP_009472882.1">
    <property type="nucleotide sequence ID" value="NC_037369.1"/>
</dbReference>
<evidence type="ECO:0000259" key="19">
    <source>
        <dbReference type="Pfam" id="PF00361"/>
    </source>
</evidence>
<feature type="transmembrane region" description="Helical" evidence="18">
    <location>
        <begin position="57"/>
        <end position="78"/>
    </location>
</feature>
<dbReference type="EMBL" id="KX505848">
    <property type="protein sequence ID" value="AST10086.1"/>
    <property type="molecule type" value="Genomic_DNA"/>
</dbReference>
<evidence type="ECO:0000256" key="16">
    <source>
        <dbReference type="ARBA" id="ARBA00023136"/>
    </source>
</evidence>
<proteinExistence type="inferred from homology"/>
<dbReference type="EC" id="7.1.1.2" evidence="4 18"/>
<reference evidence="20" key="1">
    <citation type="thesis" date="2017" institute="China Agricultural University">
        <title>Studies on the comparative mitochondrial genomics and phylogeny of Heteroptera (Insecta: Hemiptera).</title>
        <authorList>
            <person name="Jiang P."/>
        </authorList>
    </citation>
    <scope>NUCLEOTIDE SEQUENCE</scope>
</reference>
<dbReference type="GO" id="GO:0005743">
    <property type="term" value="C:mitochondrial inner membrane"/>
    <property type="evidence" value="ECO:0007669"/>
    <property type="project" value="UniProtKB-SubCell"/>
</dbReference>
<feature type="transmembrane region" description="Helical" evidence="18">
    <location>
        <begin position="235"/>
        <end position="257"/>
    </location>
</feature>
<dbReference type="GeneID" id="37276835"/>